<dbReference type="Proteomes" id="UP000623301">
    <property type="component" value="Unassembled WGS sequence"/>
</dbReference>
<dbReference type="PROSITE" id="PS51257">
    <property type="entry name" value="PROKAR_LIPOPROTEIN"/>
    <property type="match status" value="1"/>
</dbReference>
<proteinExistence type="predicted"/>
<evidence type="ECO:0000313" key="2">
    <source>
        <dbReference type="Proteomes" id="UP000623301"/>
    </source>
</evidence>
<accession>A0ABS0WTZ0</accession>
<evidence type="ECO:0008006" key="3">
    <source>
        <dbReference type="Google" id="ProtNLM"/>
    </source>
</evidence>
<sequence length="256" mass="30718">MRFFIKITVQLFLFFALISCSKNKYEKELLGTWNNYPSGGSVEIRFYKDSISSYEHRNKRKGTWSADISQIKMNLPLLKFVEGYKTSFIFDYKLNGDSLFIKNLDDSAFTYPVFFKVNDYWKHYLRQFDFQIDLPVADFEMIKSDYMQYGIDLFVGYNNKELIVQYNDQNNNVLKNIKSIVYSERAQFEEEVNILYFNLIADKNVSEQQIDSIKKILNVFPDMKIFRVHKNDTANYGKFDFDNELFYDWSWYGRFE</sequence>
<comment type="caution">
    <text evidence="1">The sequence shown here is derived from an EMBL/GenBank/DDBJ whole genome shotgun (WGS) entry which is preliminary data.</text>
</comment>
<organism evidence="1 2">
    <name type="scientific">Aureibaculum flavum</name>
    <dbReference type="NCBI Taxonomy" id="2795986"/>
    <lineage>
        <taxon>Bacteria</taxon>
        <taxon>Pseudomonadati</taxon>
        <taxon>Bacteroidota</taxon>
        <taxon>Flavobacteriia</taxon>
        <taxon>Flavobacteriales</taxon>
        <taxon>Flavobacteriaceae</taxon>
        <taxon>Aureibaculum</taxon>
    </lineage>
</organism>
<name>A0ABS0WTZ0_9FLAO</name>
<evidence type="ECO:0000313" key="1">
    <source>
        <dbReference type="EMBL" id="MBJ2175436.1"/>
    </source>
</evidence>
<reference evidence="1 2" key="1">
    <citation type="submission" date="2020-12" db="EMBL/GenBank/DDBJ databases">
        <title>Aureibaculum luteum sp. nov. and Aureibaculum flavum sp. nov., novel members of the family Flavobacteriaceae isolated from Antarctic intertidal sediments.</title>
        <authorList>
            <person name="He X."/>
            <person name="Zhang X."/>
        </authorList>
    </citation>
    <scope>NUCLEOTIDE SEQUENCE [LARGE SCALE GENOMIC DNA]</scope>
    <source>
        <strain evidence="1 2">A20</strain>
    </source>
</reference>
<dbReference type="EMBL" id="JAEHFJ010000007">
    <property type="protein sequence ID" value="MBJ2175436.1"/>
    <property type="molecule type" value="Genomic_DNA"/>
</dbReference>
<gene>
    <name evidence="1" type="ORF">JBL43_14385</name>
</gene>
<protein>
    <recommendedName>
        <fullName evidence="3">Lipoprotein</fullName>
    </recommendedName>
</protein>
<keyword evidence="2" id="KW-1185">Reference proteome</keyword>
<dbReference type="RefSeq" id="WP_198842102.1">
    <property type="nucleotide sequence ID" value="NZ_JAEHFJ010000007.1"/>
</dbReference>